<reference evidence="1 2" key="1">
    <citation type="submission" date="2021-06" db="EMBL/GenBank/DDBJ databases">
        <authorList>
            <person name="Kallberg Y."/>
            <person name="Tangrot J."/>
            <person name="Rosling A."/>
        </authorList>
    </citation>
    <scope>NUCLEOTIDE SEQUENCE [LARGE SCALE GENOMIC DNA]</scope>
    <source>
        <strain evidence="1 2">120-4 pot B 10/14</strain>
    </source>
</reference>
<accession>A0ABN7XAA5</accession>
<comment type="caution">
    <text evidence="1">The sequence shown here is derived from an EMBL/GenBank/DDBJ whole genome shotgun (WGS) entry which is preliminary data.</text>
</comment>
<protein>
    <submittedName>
        <fullName evidence="1">19085_t:CDS:1</fullName>
    </submittedName>
</protein>
<organism evidence="1 2">
    <name type="scientific">Gigaspora margarita</name>
    <dbReference type="NCBI Taxonomy" id="4874"/>
    <lineage>
        <taxon>Eukaryota</taxon>
        <taxon>Fungi</taxon>
        <taxon>Fungi incertae sedis</taxon>
        <taxon>Mucoromycota</taxon>
        <taxon>Glomeromycotina</taxon>
        <taxon>Glomeromycetes</taxon>
        <taxon>Diversisporales</taxon>
        <taxon>Gigasporaceae</taxon>
        <taxon>Gigaspora</taxon>
    </lineage>
</organism>
<dbReference type="Proteomes" id="UP000789901">
    <property type="component" value="Unassembled WGS sequence"/>
</dbReference>
<feature type="non-terminal residue" evidence="1">
    <location>
        <position position="1"/>
    </location>
</feature>
<proteinExistence type="predicted"/>
<name>A0ABN7XAA5_GIGMA</name>
<gene>
    <name evidence="1" type="ORF">GMARGA_LOCUS39815</name>
</gene>
<keyword evidence="2" id="KW-1185">Reference proteome</keyword>
<dbReference type="EMBL" id="CAJVQB010097380">
    <property type="protein sequence ID" value="CAG8849655.1"/>
    <property type="molecule type" value="Genomic_DNA"/>
</dbReference>
<evidence type="ECO:0000313" key="1">
    <source>
        <dbReference type="EMBL" id="CAG8849655.1"/>
    </source>
</evidence>
<evidence type="ECO:0000313" key="2">
    <source>
        <dbReference type="Proteomes" id="UP000789901"/>
    </source>
</evidence>
<feature type="non-terminal residue" evidence="1">
    <location>
        <position position="84"/>
    </location>
</feature>
<sequence>ANKKQSKEAYTYLNPNLHLPDHRTLARKTLNTVSDNIASYVINQAKTIDVSGHHERTEKIIEYTKKIFNDIKKEQIVVIALVTD</sequence>